<proteinExistence type="predicted"/>
<evidence type="ECO:0000313" key="2">
    <source>
        <dbReference type="EMBL" id="KAG9277914.1"/>
    </source>
</evidence>
<dbReference type="AlphaFoldDB" id="A0A8T2M414"/>
<gene>
    <name evidence="2" type="ORF">AMEX_G7963</name>
</gene>
<name>A0A8T2M414_ASTMX</name>
<dbReference type="Proteomes" id="UP000752171">
    <property type="component" value="Unassembled WGS sequence"/>
</dbReference>
<dbReference type="EMBL" id="JAICCE010000005">
    <property type="protein sequence ID" value="KAG9277914.1"/>
    <property type="molecule type" value="Genomic_DNA"/>
</dbReference>
<feature type="region of interest" description="Disordered" evidence="1">
    <location>
        <begin position="173"/>
        <end position="229"/>
    </location>
</feature>
<evidence type="ECO:0000313" key="3">
    <source>
        <dbReference type="Proteomes" id="UP000752171"/>
    </source>
</evidence>
<organism evidence="2 3">
    <name type="scientific">Astyanax mexicanus</name>
    <name type="common">Blind cave fish</name>
    <name type="synonym">Astyanax fasciatus mexicanus</name>
    <dbReference type="NCBI Taxonomy" id="7994"/>
    <lineage>
        <taxon>Eukaryota</taxon>
        <taxon>Metazoa</taxon>
        <taxon>Chordata</taxon>
        <taxon>Craniata</taxon>
        <taxon>Vertebrata</taxon>
        <taxon>Euteleostomi</taxon>
        <taxon>Actinopterygii</taxon>
        <taxon>Neopterygii</taxon>
        <taxon>Teleostei</taxon>
        <taxon>Ostariophysi</taxon>
        <taxon>Characiformes</taxon>
        <taxon>Characoidei</taxon>
        <taxon>Acestrorhamphidae</taxon>
        <taxon>Acestrorhamphinae</taxon>
        <taxon>Astyanax</taxon>
    </lineage>
</organism>
<dbReference type="KEGG" id="amex:103043571"/>
<evidence type="ECO:0000256" key="1">
    <source>
        <dbReference type="SAM" id="MobiDB-lite"/>
    </source>
</evidence>
<sequence length="277" mass="33171">MRNSKTITEEMESEVEVTLELGPFGNFKWTDANTADLIVWRVSNRNLFTGKRNTALRAFEQFVREKELEGKVAPTWVKKKWENLRQKYKDIKSLSSFGGDSSAAPWKWFAIMDQALSEEIPLTPSILTSPSTAPSTPFTSAVLVSSSAQESPPVKRRREQYWLMALQELERRQEERERREAEREEERERRAAEREDERERRAVEREEEREKQALARERRREQEMTEKQERWERELLAREERREKEYREREERRDKEAAAREDRLFKLLEAFVAKKSD</sequence>
<reference evidence="2 3" key="1">
    <citation type="submission" date="2021-07" db="EMBL/GenBank/DDBJ databases">
        <authorList>
            <person name="Imarazene B."/>
            <person name="Zahm M."/>
            <person name="Klopp C."/>
            <person name="Cabau C."/>
            <person name="Beille S."/>
            <person name="Jouanno E."/>
            <person name="Castinel A."/>
            <person name="Lluch J."/>
            <person name="Gil L."/>
            <person name="Kuchtly C."/>
            <person name="Lopez Roques C."/>
            <person name="Donnadieu C."/>
            <person name="Parrinello H."/>
            <person name="Journot L."/>
            <person name="Du K."/>
            <person name="Schartl M."/>
            <person name="Retaux S."/>
            <person name="Guiguen Y."/>
        </authorList>
    </citation>
    <scope>NUCLEOTIDE SEQUENCE [LARGE SCALE GENOMIC DNA]</scope>
    <source>
        <strain evidence="2">Pach_M1</strain>
        <tissue evidence="2">Testis</tissue>
    </source>
</reference>
<accession>A0A8T2M414</accession>
<comment type="caution">
    <text evidence="2">The sequence shown here is derived from an EMBL/GenBank/DDBJ whole genome shotgun (WGS) entry which is preliminary data.</text>
</comment>
<protein>
    <submittedName>
        <fullName evidence="2">Kinesin-related protein 12-like</fullName>
    </submittedName>
</protein>